<sequence>MKQKCIFGLTMSLTESGVLRDFGESYILKLQQNHVNVILVNAQIVVDLEYKNYNIC</sequence>
<evidence type="ECO:0000313" key="1">
    <source>
        <dbReference type="EMBL" id="RHN72361.1"/>
    </source>
</evidence>
<dbReference type="EMBL" id="PSQE01000002">
    <property type="protein sequence ID" value="RHN72361.1"/>
    <property type="molecule type" value="Genomic_DNA"/>
</dbReference>
<evidence type="ECO:0000313" key="2">
    <source>
        <dbReference type="Proteomes" id="UP000265566"/>
    </source>
</evidence>
<organism evidence="1 2">
    <name type="scientific">Medicago truncatula</name>
    <name type="common">Barrel medic</name>
    <name type="synonym">Medicago tribuloides</name>
    <dbReference type="NCBI Taxonomy" id="3880"/>
    <lineage>
        <taxon>Eukaryota</taxon>
        <taxon>Viridiplantae</taxon>
        <taxon>Streptophyta</taxon>
        <taxon>Embryophyta</taxon>
        <taxon>Tracheophyta</taxon>
        <taxon>Spermatophyta</taxon>
        <taxon>Magnoliopsida</taxon>
        <taxon>eudicotyledons</taxon>
        <taxon>Gunneridae</taxon>
        <taxon>Pentapetalae</taxon>
        <taxon>rosids</taxon>
        <taxon>fabids</taxon>
        <taxon>Fabales</taxon>
        <taxon>Fabaceae</taxon>
        <taxon>Papilionoideae</taxon>
        <taxon>50 kb inversion clade</taxon>
        <taxon>NPAAA clade</taxon>
        <taxon>Hologalegina</taxon>
        <taxon>IRL clade</taxon>
        <taxon>Trifolieae</taxon>
        <taxon>Medicago</taxon>
    </lineage>
</organism>
<name>A0A396J722_MEDTR</name>
<dbReference type="AlphaFoldDB" id="A0A396J722"/>
<reference evidence="2" key="1">
    <citation type="journal article" date="2018" name="Nat. Plants">
        <title>Whole-genome landscape of Medicago truncatula symbiotic genes.</title>
        <authorList>
            <person name="Pecrix Y."/>
            <person name="Staton S.E."/>
            <person name="Sallet E."/>
            <person name="Lelandais-Briere C."/>
            <person name="Moreau S."/>
            <person name="Carrere S."/>
            <person name="Blein T."/>
            <person name="Jardinaud M.F."/>
            <person name="Latrasse D."/>
            <person name="Zouine M."/>
            <person name="Zahm M."/>
            <person name="Kreplak J."/>
            <person name="Mayjonade B."/>
            <person name="Satge C."/>
            <person name="Perez M."/>
            <person name="Cauet S."/>
            <person name="Marande W."/>
            <person name="Chantry-Darmon C."/>
            <person name="Lopez-Roques C."/>
            <person name="Bouchez O."/>
            <person name="Berard A."/>
            <person name="Debelle F."/>
            <person name="Munos S."/>
            <person name="Bendahmane A."/>
            <person name="Berges H."/>
            <person name="Niebel A."/>
            <person name="Buitink J."/>
            <person name="Frugier F."/>
            <person name="Benhamed M."/>
            <person name="Crespi M."/>
            <person name="Gouzy J."/>
            <person name="Gamas P."/>
        </authorList>
    </citation>
    <scope>NUCLEOTIDE SEQUENCE [LARGE SCALE GENOMIC DNA]</scope>
    <source>
        <strain evidence="2">cv. Jemalong A17</strain>
    </source>
</reference>
<gene>
    <name evidence="1" type="ORF">MtrunA17_Chr2g0286831</name>
</gene>
<comment type="caution">
    <text evidence="1">The sequence shown here is derived from an EMBL/GenBank/DDBJ whole genome shotgun (WGS) entry which is preliminary data.</text>
</comment>
<dbReference type="Proteomes" id="UP000265566">
    <property type="component" value="Chromosome 2"/>
</dbReference>
<dbReference type="Gramene" id="rna8064">
    <property type="protein sequence ID" value="RHN72361.1"/>
    <property type="gene ID" value="gene8064"/>
</dbReference>
<protein>
    <submittedName>
        <fullName evidence="1">Uncharacterized protein</fullName>
    </submittedName>
</protein>
<proteinExistence type="predicted"/>
<accession>A0A396J722</accession>